<feature type="compositionally biased region" description="Gly residues" evidence="1">
    <location>
        <begin position="484"/>
        <end position="495"/>
    </location>
</feature>
<name>A0A517XY22_9BACT</name>
<dbReference type="RefSeq" id="WP_145242119.1">
    <property type="nucleotide sequence ID" value="NZ_CP036273.1"/>
</dbReference>
<evidence type="ECO:0000313" key="4">
    <source>
        <dbReference type="Proteomes" id="UP000319576"/>
    </source>
</evidence>
<reference evidence="3 4" key="1">
    <citation type="submission" date="2019-02" db="EMBL/GenBank/DDBJ databases">
        <title>Deep-cultivation of Planctomycetes and their phenomic and genomic characterization uncovers novel biology.</title>
        <authorList>
            <person name="Wiegand S."/>
            <person name="Jogler M."/>
            <person name="Boedeker C."/>
            <person name="Pinto D."/>
            <person name="Vollmers J."/>
            <person name="Rivas-Marin E."/>
            <person name="Kohn T."/>
            <person name="Peeters S.H."/>
            <person name="Heuer A."/>
            <person name="Rast P."/>
            <person name="Oberbeckmann S."/>
            <person name="Bunk B."/>
            <person name="Jeske O."/>
            <person name="Meyerdierks A."/>
            <person name="Storesund J.E."/>
            <person name="Kallscheuer N."/>
            <person name="Luecker S."/>
            <person name="Lage O.M."/>
            <person name="Pohl T."/>
            <person name="Merkel B.J."/>
            <person name="Hornburger P."/>
            <person name="Mueller R.-W."/>
            <person name="Bruemmer F."/>
            <person name="Labrenz M."/>
            <person name="Spormann A.M."/>
            <person name="Op den Camp H."/>
            <person name="Overmann J."/>
            <person name="Amann R."/>
            <person name="Jetten M.S.M."/>
            <person name="Mascher T."/>
            <person name="Medema M.H."/>
            <person name="Devos D.P."/>
            <person name="Kaster A.-K."/>
            <person name="Ovreas L."/>
            <person name="Rohde M."/>
            <person name="Galperin M.Y."/>
            <person name="Jogler C."/>
        </authorList>
    </citation>
    <scope>NUCLEOTIDE SEQUENCE [LARGE SCALE GENOMIC DNA]</scope>
    <source>
        <strain evidence="3 4">ETA_A1</strain>
    </source>
</reference>
<feature type="transmembrane region" description="Helical" evidence="2">
    <location>
        <begin position="102"/>
        <end position="124"/>
    </location>
</feature>
<proteinExistence type="predicted"/>
<dbReference type="AlphaFoldDB" id="A0A517XY22"/>
<sequence>MADTPPTARDPGPPLGSTADPVGYVPVSWMAVAAFVVTVIFVGVLAVLAVTSWKSKSPLIAPQMLFLPVVAVVLAFAARRIVRNSEGTRTGELFGFDLINAAWWGAVVVGLVYFTYLFAIEVAVRAEAESEVGKWVGQVLDEKLTPAFYRTRDPAERASMGPDNATALEARYKVDWVAFSQCDLVRTALRNPKACTYVPGGLRDWSIQAGGVACVATGTLVCPEGKFPMQFPLKAVDAVAGSEGSLGRQWQVVPSQNGFQRDDPQLTSYGWLVRDLQLQGRSVVQQFMADGRDRVFRPYAAYVHAGLAGDPDLRLLSPDGGATRLAGVGVPAGLGWQMPDHVFSVTAAKLFRLPGNKSPGADQSRQFFNVWNAGGIVPAGERLRNTPDVHELMTFTDSAVEVRVPVELPVESKKADLAARGRVVVECTDPALLADLKQLRASANPESGTISPPAGSGPRQGLRWRVVRVESDMRPVQTRESEGPPGGGGPGGMGM</sequence>
<feature type="transmembrane region" description="Helical" evidence="2">
    <location>
        <begin position="29"/>
        <end position="53"/>
    </location>
</feature>
<evidence type="ECO:0000256" key="1">
    <source>
        <dbReference type="SAM" id="MobiDB-lite"/>
    </source>
</evidence>
<keyword evidence="2" id="KW-0812">Transmembrane</keyword>
<dbReference type="EMBL" id="CP036273">
    <property type="protein sequence ID" value="QDU22410.1"/>
    <property type="molecule type" value="Genomic_DNA"/>
</dbReference>
<feature type="region of interest" description="Disordered" evidence="1">
    <location>
        <begin position="442"/>
        <end position="461"/>
    </location>
</feature>
<evidence type="ECO:0000256" key="2">
    <source>
        <dbReference type="SAM" id="Phobius"/>
    </source>
</evidence>
<dbReference type="Proteomes" id="UP000319576">
    <property type="component" value="Chromosome"/>
</dbReference>
<dbReference type="OrthoDB" id="274806at2"/>
<organism evidence="3 4">
    <name type="scientific">Urbifossiella limnaea</name>
    <dbReference type="NCBI Taxonomy" id="2528023"/>
    <lineage>
        <taxon>Bacteria</taxon>
        <taxon>Pseudomonadati</taxon>
        <taxon>Planctomycetota</taxon>
        <taxon>Planctomycetia</taxon>
        <taxon>Gemmatales</taxon>
        <taxon>Gemmataceae</taxon>
        <taxon>Urbifossiella</taxon>
    </lineage>
</organism>
<dbReference type="KEGG" id="uli:ETAA1_43900"/>
<feature type="transmembrane region" description="Helical" evidence="2">
    <location>
        <begin position="65"/>
        <end position="82"/>
    </location>
</feature>
<keyword evidence="2" id="KW-1133">Transmembrane helix</keyword>
<keyword evidence="2" id="KW-0472">Membrane</keyword>
<gene>
    <name evidence="3" type="ORF">ETAA1_43900</name>
</gene>
<evidence type="ECO:0000313" key="3">
    <source>
        <dbReference type="EMBL" id="QDU22410.1"/>
    </source>
</evidence>
<feature type="region of interest" description="Disordered" evidence="1">
    <location>
        <begin position="473"/>
        <end position="495"/>
    </location>
</feature>
<keyword evidence="4" id="KW-1185">Reference proteome</keyword>
<accession>A0A517XY22</accession>
<protein>
    <submittedName>
        <fullName evidence="3">Uncharacterized protein</fullName>
    </submittedName>
</protein>
<feature type="compositionally biased region" description="Basic and acidic residues" evidence="1">
    <location>
        <begin position="473"/>
        <end position="482"/>
    </location>
</feature>